<proteinExistence type="predicted"/>
<accession>A0A510JCG2</accession>
<evidence type="ECO:0000313" key="3">
    <source>
        <dbReference type="Proteomes" id="UP000321606"/>
    </source>
</evidence>
<gene>
    <name evidence="2" type="ORF">JCM16774_1954</name>
</gene>
<organism evidence="2 3">
    <name type="scientific">Pseudoleptotrichia goodfellowii</name>
    <dbReference type="NCBI Taxonomy" id="157692"/>
    <lineage>
        <taxon>Bacteria</taxon>
        <taxon>Fusobacteriati</taxon>
        <taxon>Fusobacteriota</taxon>
        <taxon>Fusobacteriia</taxon>
        <taxon>Fusobacteriales</taxon>
        <taxon>Leptotrichiaceae</taxon>
        <taxon>Pseudoleptotrichia</taxon>
    </lineage>
</organism>
<keyword evidence="1" id="KW-0472">Membrane</keyword>
<dbReference type="RefSeq" id="WP_006808226.1">
    <property type="nucleotide sequence ID" value="NZ_AP019822.1"/>
</dbReference>
<dbReference type="KEGG" id="lgo:JCM16774_1954"/>
<dbReference type="Proteomes" id="UP000321606">
    <property type="component" value="Chromosome"/>
</dbReference>
<evidence type="ECO:0000313" key="2">
    <source>
        <dbReference type="EMBL" id="BBM37008.1"/>
    </source>
</evidence>
<sequence length="156" mass="18442">MKKYNKNKGYLLLEILICMFLFSVLVFVISVFLKRVVLIEKEKKENQLMYENVYFISDKIIEDIKNRDMEAFGYEGNTDNIHIKNEEIIMKKDGKFYKLEYSKGKLYVSDGDDITNLGTKSIIGQYDNVEFKRIDDLLVINLKYKKNNEVKVLNLL</sequence>
<keyword evidence="1" id="KW-0812">Transmembrane</keyword>
<dbReference type="AlphaFoldDB" id="A0A510JCG2"/>
<protein>
    <submittedName>
        <fullName evidence="2">Prepilin-type cleavage/methylation N-terminal domain protein</fullName>
    </submittedName>
</protein>
<evidence type="ECO:0000256" key="1">
    <source>
        <dbReference type="SAM" id="Phobius"/>
    </source>
</evidence>
<name>A0A510JCG2_9FUSO</name>
<dbReference type="STRING" id="714315.GCA_000516535_01961"/>
<reference evidence="2 3" key="1">
    <citation type="submission" date="2019-07" db="EMBL/GenBank/DDBJ databases">
        <title>Complete Genome Sequence of Leptotrichia goodfellowii Strain JCM 16774.</title>
        <authorList>
            <person name="Watanabe S."/>
            <person name="Cui L."/>
        </authorList>
    </citation>
    <scope>NUCLEOTIDE SEQUENCE [LARGE SCALE GENOMIC DNA]</scope>
    <source>
        <strain evidence="2 3">JCM16774</strain>
    </source>
</reference>
<dbReference type="EMBL" id="AP019822">
    <property type="protein sequence ID" value="BBM37008.1"/>
    <property type="molecule type" value="Genomic_DNA"/>
</dbReference>
<keyword evidence="1" id="KW-1133">Transmembrane helix</keyword>
<feature type="transmembrane region" description="Helical" evidence="1">
    <location>
        <begin position="12"/>
        <end position="33"/>
    </location>
</feature>